<proteinExistence type="predicted"/>
<dbReference type="CDD" id="cd04301">
    <property type="entry name" value="NAT_SF"/>
    <property type="match status" value="1"/>
</dbReference>
<dbReference type="InterPro" id="IPR053144">
    <property type="entry name" value="Acetyltransferase_Butenolide"/>
</dbReference>
<comment type="caution">
    <text evidence="2">The sequence shown here is derived from an EMBL/GenBank/DDBJ whole genome shotgun (WGS) entry which is preliminary data.</text>
</comment>
<reference evidence="2 3" key="1">
    <citation type="submission" date="2023-07" db="EMBL/GenBank/DDBJ databases">
        <title>Genomic Encyclopedia of Type Strains, Phase IV (KMG-IV): sequencing the most valuable type-strain genomes for metagenomic binning, comparative biology and taxonomic classification.</title>
        <authorList>
            <person name="Goeker M."/>
        </authorList>
    </citation>
    <scope>NUCLEOTIDE SEQUENCE [LARGE SCALE GENOMIC DNA]</scope>
    <source>
        <strain evidence="2 3">DSM 19154</strain>
    </source>
</reference>
<sequence>MKITYKQTTDQITTDMLEGFFDGWPSPPSTDKHLELLQKSSHITLAIDENTQQVVGYITAISDQVLSAYIPLLEVLPDYKNNGIGSELIHNLLDQLKGLYMIDLLCDAPLQEYYKKFGMQPVSGMCIRNYSKQNGE</sequence>
<dbReference type="PANTHER" id="PTHR43233">
    <property type="entry name" value="FAMILY N-ACETYLTRANSFERASE, PUTATIVE (AFU_ORTHOLOGUE AFUA_6G03350)-RELATED"/>
    <property type="match status" value="1"/>
</dbReference>
<dbReference type="EMBL" id="JAUSUA010000001">
    <property type="protein sequence ID" value="MDQ0206241.1"/>
    <property type="molecule type" value="Genomic_DNA"/>
</dbReference>
<accession>A0ABT9YEG0</accession>
<keyword evidence="3" id="KW-1185">Reference proteome</keyword>
<dbReference type="Gene3D" id="3.40.630.30">
    <property type="match status" value="1"/>
</dbReference>
<feature type="domain" description="N-acetyltransferase" evidence="1">
    <location>
        <begin position="3"/>
        <end position="136"/>
    </location>
</feature>
<dbReference type="PROSITE" id="PS51186">
    <property type="entry name" value="GNAT"/>
    <property type="match status" value="1"/>
</dbReference>
<dbReference type="Proteomes" id="UP001225034">
    <property type="component" value="Unassembled WGS sequence"/>
</dbReference>
<evidence type="ECO:0000313" key="3">
    <source>
        <dbReference type="Proteomes" id="UP001225034"/>
    </source>
</evidence>
<dbReference type="Pfam" id="PF00583">
    <property type="entry name" value="Acetyltransf_1"/>
    <property type="match status" value="1"/>
</dbReference>
<evidence type="ECO:0000313" key="2">
    <source>
        <dbReference type="EMBL" id="MDQ0206241.1"/>
    </source>
</evidence>
<dbReference type="SUPFAM" id="SSF55729">
    <property type="entry name" value="Acyl-CoA N-acyltransferases (Nat)"/>
    <property type="match status" value="1"/>
</dbReference>
<evidence type="ECO:0000259" key="1">
    <source>
        <dbReference type="PROSITE" id="PS51186"/>
    </source>
</evidence>
<dbReference type="PANTHER" id="PTHR43233:SF1">
    <property type="entry name" value="FAMILY N-ACETYLTRANSFERASE, PUTATIVE (AFU_ORTHOLOGUE AFUA_6G03350)-RELATED"/>
    <property type="match status" value="1"/>
</dbReference>
<organism evidence="2 3">
    <name type="scientific">Alkalicoccobacillus murimartini</name>
    <dbReference type="NCBI Taxonomy" id="171685"/>
    <lineage>
        <taxon>Bacteria</taxon>
        <taxon>Bacillati</taxon>
        <taxon>Bacillota</taxon>
        <taxon>Bacilli</taxon>
        <taxon>Bacillales</taxon>
        <taxon>Bacillaceae</taxon>
        <taxon>Alkalicoccobacillus</taxon>
    </lineage>
</organism>
<protein>
    <submittedName>
        <fullName evidence="2">N-acetyltransferase YhbS</fullName>
    </submittedName>
</protein>
<dbReference type="InterPro" id="IPR000182">
    <property type="entry name" value="GNAT_dom"/>
</dbReference>
<dbReference type="InterPro" id="IPR016181">
    <property type="entry name" value="Acyl_CoA_acyltransferase"/>
</dbReference>
<name>A0ABT9YEG0_9BACI</name>
<gene>
    <name evidence="2" type="ORF">J2S05_001015</name>
</gene>